<dbReference type="EMBL" id="DVNF01000134">
    <property type="protein sequence ID" value="HIU60641.1"/>
    <property type="molecule type" value="Genomic_DNA"/>
</dbReference>
<dbReference type="SUPFAM" id="SSF52402">
    <property type="entry name" value="Adenine nucleotide alpha hydrolases-like"/>
    <property type="match status" value="1"/>
</dbReference>
<evidence type="ECO:0000313" key="2">
    <source>
        <dbReference type="Proteomes" id="UP000824094"/>
    </source>
</evidence>
<dbReference type="InterPro" id="IPR014729">
    <property type="entry name" value="Rossmann-like_a/b/a_fold"/>
</dbReference>
<dbReference type="AlphaFoldDB" id="A0A9D1MI09"/>
<evidence type="ECO:0000313" key="1">
    <source>
        <dbReference type="EMBL" id="HIU60641.1"/>
    </source>
</evidence>
<name>A0A9D1MI09_9FIRM</name>
<gene>
    <name evidence="1" type="ORF">IAB05_04560</name>
</gene>
<sequence>MARNNGHIDYDRIYVLQNRWKIARRHIVYYGIRKAPDTFKNSVPLTRGTLKKLAMLDGNRSLKSVGVDATLKSLIRKGIVVPQEEYKPDKKNLAEAEFCVNCTANDYMIPGLELDENGLCPMCSMKERLKNLKAVMPVRSRFPRNKRGEYDVALFYTGGKDSTYLLYYLCKVLGLRVLALCWETEYISPNAAASIENARKLIKNADIVVKKVDKEVMQRIYARHYALAGNTCMCPSPAYVLFYPLLTDLKVPYLVLGNEPSQMYNLIFNNISPVAAFRPWVQNIGKALINVARLISFRKPFKAGQMQTYFTVRTLAKGTPLYAGGEGKYHNEQVHNVFKALADEKEFMQPFKESVRRSWRNGNIPELVHVDLAEISGGYKWSEIKTVIKRETGWQDCADADKGLHTSCSIEKCKEYTQFTRFKEMRSRVIPFTAIEMAIAVRDGNVSREDAMREILTSTGFFAKPAEYEEMLRPLKENKSEPD</sequence>
<proteinExistence type="predicted"/>
<protein>
    <recommendedName>
        <fullName evidence="3">N-acetyl sugar amidotransferase</fullName>
    </recommendedName>
</protein>
<comment type="caution">
    <text evidence="1">The sequence shown here is derived from an EMBL/GenBank/DDBJ whole genome shotgun (WGS) entry which is preliminary data.</text>
</comment>
<reference evidence="1" key="1">
    <citation type="submission" date="2020-10" db="EMBL/GenBank/DDBJ databases">
        <authorList>
            <person name="Gilroy R."/>
        </authorList>
    </citation>
    <scope>NUCLEOTIDE SEQUENCE</scope>
    <source>
        <strain evidence="1">18911</strain>
    </source>
</reference>
<accession>A0A9D1MI09</accession>
<evidence type="ECO:0008006" key="3">
    <source>
        <dbReference type="Google" id="ProtNLM"/>
    </source>
</evidence>
<reference evidence="1" key="2">
    <citation type="journal article" date="2021" name="PeerJ">
        <title>Extensive microbial diversity within the chicken gut microbiome revealed by metagenomics and culture.</title>
        <authorList>
            <person name="Gilroy R."/>
            <person name="Ravi A."/>
            <person name="Getino M."/>
            <person name="Pursley I."/>
            <person name="Horton D.L."/>
            <person name="Alikhan N.F."/>
            <person name="Baker D."/>
            <person name="Gharbi K."/>
            <person name="Hall N."/>
            <person name="Watson M."/>
            <person name="Adriaenssens E.M."/>
            <person name="Foster-Nyarko E."/>
            <person name="Jarju S."/>
            <person name="Secka A."/>
            <person name="Antonio M."/>
            <person name="Oren A."/>
            <person name="Chaudhuri R.R."/>
            <person name="La Ragione R."/>
            <person name="Hildebrand F."/>
            <person name="Pallen M.J."/>
        </authorList>
    </citation>
    <scope>NUCLEOTIDE SEQUENCE</scope>
    <source>
        <strain evidence="1">18911</strain>
    </source>
</reference>
<dbReference type="Gene3D" id="3.40.50.620">
    <property type="entry name" value="HUPs"/>
    <property type="match status" value="1"/>
</dbReference>
<dbReference type="Proteomes" id="UP000824094">
    <property type="component" value="Unassembled WGS sequence"/>
</dbReference>
<organism evidence="1 2">
    <name type="scientific">Candidatus Stercoripulliclostridium merdigallinarum</name>
    <dbReference type="NCBI Taxonomy" id="2840951"/>
    <lineage>
        <taxon>Bacteria</taxon>
        <taxon>Bacillati</taxon>
        <taxon>Bacillota</taxon>
        <taxon>Clostridia</taxon>
        <taxon>Eubacteriales</taxon>
        <taxon>Candidatus Stercoripulliclostridium</taxon>
    </lineage>
</organism>